<keyword evidence="2" id="KW-0732">Signal</keyword>
<evidence type="ECO:0000256" key="2">
    <source>
        <dbReference type="SAM" id="SignalP"/>
    </source>
</evidence>
<protein>
    <recommendedName>
        <fullName evidence="5">Lipoprotein</fullName>
    </recommendedName>
</protein>
<evidence type="ECO:0008006" key="5">
    <source>
        <dbReference type="Google" id="ProtNLM"/>
    </source>
</evidence>
<sequence>MKRNSYLVLFQLFAATSMTGALATGCLQHDPQPDSGSLEGSADSVRLTAGTSLLNCASCHNFDFALPASPSGPSAGPHVASSEGSSEPETGREATATAMSRDFSVGASSELPVDEADGP</sequence>
<feature type="region of interest" description="Disordered" evidence="1">
    <location>
        <begin position="67"/>
        <end position="119"/>
    </location>
</feature>
<dbReference type="EMBL" id="CP089984">
    <property type="protein sequence ID" value="WXB16172.1"/>
    <property type="molecule type" value="Genomic_DNA"/>
</dbReference>
<dbReference type="Proteomes" id="UP001370348">
    <property type="component" value="Chromosome"/>
</dbReference>
<feature type="signal peptide" evidence="2">
    <location>
        <begin position="1"/>
        <end position="23"/>
    </location>
</feature>
<reference evidence="3 4" key="1">
    <citation type="submission" date="2021-12" db="EMBL/GenBank/DDBJ databases">
        <title>Discovery of the Pendulisporaceae a myxobacterial family with distinct sporulation behavior and unique specialized metabolism.</title>
        <authorList>
            <person name="Garcia R."/>
            <person name="Popoff A."/>
            <person name="Bader C.D."/>
            <person name="Loehr J."/>
            <person name="Walesch S."/>
            <person name="Walt C."/>
            <person name="Boldt J."/>
            <person name="Bunk B."/>
            <person name="Haeckl F.J.F.P.J."/>
            <person name="Gunesch A.P."/>
            <person name="Birkelbach J."/>
            <person name="Nuebel U."/>
            <person name="Pietschmann T."/>
            <person name="Bach T."/>
            <person name="Mueller R."/>
        </authorList>
    </citation>
    <scope>NUCLEOTIDE SEQUENCE [LARGE SCALE GENOMIC DNA]</scope>
    <source>
        <strain evidence="3 4">MSr11954</strain>
    </source>
</reference>
<evidence type="ECO:0000313" key="3">
    <source>
        <dbReference type="EMBL" id="WXB16172.1"/>
    </source>
</evidence>
<keyword evidence="4" id="KW-1185">Reference proteome</keyword>
<proteinExistence type="predicted"/>
<evidence type="ECO:0000256" key="1">
    <source>
        <dbReference type="SAM" id="MobiDB-lite"/>
    </source>
</evidence>
<dbReference type="RefSeq" id="WP_394825801.1">
    <property type="nucleotide sequence ID" value="NZ_CP089984.1"/>
</dbReference>
<dbReference type="PROSITE" id="PS51257">
    <property type="entry name" value="PROKAR_LIPOPROTEIN"/>
    <property type="match status" value="1"/>
</dbReference>
<feature type="compositionally biased region" description="Low complexity" evidence="1">
    <location>
        <begin position="67"/>
        <end position="82"/>
    </location>
</feature>
<organism evidence="3 4">
    <name type="scientific">Pendulispora albinea</name>
    <dbReference type="NCBI Taxonomy" id="2741071"/>
    <lineage>
        <taxon>Bacteria</taxon>
        <taxon>Pseudomonadati</taxon>
        <taxon>Myxococcota</taxon>
        <taxon>Myxococcia</taxon>
        <taxon>Myxococcales</taxon>
        <taxon>Sorangiineae</taxon>
        <taxon>Pendulisporaceae</taxon>
        <taxon>Pendulispora</taxon>
    </lineage>
</organism>
<gene>
    <name evidence="3" type="ORF">LZC94_02605</name>
</gene>
<name>A0ABZ2LZM9_9BACT</name>
<accession>A0ABZ2LZM9</accession>
<feature type="chain" id="PRO_5046449580" description="Lipoprotein" evidence="2">
    <location>
        <begin position="24"/>
        <end position="119"/>
    </location>
</feature>
<evidence type="ECO:0000313" key="4">
    <source>
        <dbReference type="Proteomes" id="UP001370348"/>
    </source>
</evidence>